<keyword evidence="6" id="KW-1003">Cell membrane</keyword>
<dbReference type="InterPro" id="IPR005797">
    <property type="entry name" value="Cyt_b/b6_N"/>
</dbReference>
<evidence type="ECO:0000313" key="21">
    <source>
        <dbReference type="Proteomes" id="UP000475214"/>
    </source>
</evidence>
<dbReference type="GO" id="GO:0005886">
    <property type="term" value="C:plasma membrane"/>
    <property type="evidence" value="ECO:0007669"/>
    <property type="project" value="UniProtKB-SubCell"/>
</dbReference>
<dbReference type="PROSITE" id="PS51002">
    <property type="entry name" value="CYTB_NTER"/>
    <property type="match status" value="1"/>
</dbReference>
<evidence type="ECO:0000256" key="10">
    <source>
        <dbReference type="ARBA" id="ARBA00022723"/>
    </source>
</evidence>
<organism evidence="20 21">
    <name type="scientific">Phytoactinopolyspora halotolerans</name>
    <dbReference type="NCBI Taxonomy" id="1981512"/>
    <lineage>
        <taxon>Bacteria</taxon>
        <taxon>Bacillati</taxon>
        <taxon>Actinomycetota</taxon>
        <taxon>Actinomycetes</taxon>
        <taxon>Jiangellales</taxon>
        <taxon>Jiangellaceae</taxon>
        <taxon>Phytoactinopolyspora</taxon>
    </lineage>
</organism>
<dbReference type="SUPFAM" id="SSF81342">
    <property type="entry name" value="Transmembrane di-heme cytochromes"/>
    <property type="match status" value="1"/>
</dbReference>
<feature type="transmembrane region" description="Helical" evidence="18">
    <location>
        <begin position="324"/>
        <end position="344"/>
    </location>
</feature>
<evidence type="ECO:0000256" key="4">
    <source>
        <dbReference type="ARBA" id="ARBA00016116"/>
    </source>
</evidence>
<dbReference type="InterPro" id="IPR027387">
    <property type="entry name" value="Cytb/b6-like_sf"/>
</dbReference>
<evidence type="ECO:0000256" key="2">
    <source>
        <dbReference type="ARBA" id="ARBA00004651"/>
    </source>
</evidence>
<keyword evidence="8" id="KW-0679">Respiratory chain</keyword>
<dbReference type="RefSeq" id="WP_163740215.1">
    <property type="nucleotide sequence ID" value="NZ_JAAGOA010000012.1"/>
</dbReference>
<evidence type="ECO:0000256" key="5">
    <source>
        <dbReference type="ARBA" id="ARBA00022448"/>
    </source>
</evidence>
<feature type="transmembrane region" description="Helical" evidence="18">
    <location>
        <begin position="404"/>
        <end position="424"/>
    </location>
</feature>
<comment type="caution">
    <text evidence="20">The sequence shown here is derived from an EMBL/GenBank/DDBJ whole genome shotgun (WGS) entry which is preliminary data.</text>
</comment>
<comment type="cofactor">
    <cofactor evidence="1">
        <name>heme</name>
        <dbReference type="ChEBI" id="CHEBI:30413"/>
    </cofactor>
</comment>
<keyword evidence="7" id="KW-0349">Heme</keyword>
<evidence type="ECO:0000256" key="6">
    <source>
        <dbReference type="ARBA" id="ARBA00022475"/>
    </source>
</evidence>
<feature type="domain" description="Cytochrome b/b6 N-terminal region profile" evidence="19">
    <location>
        <begin position="6"/>
        <end position="232"/>
    </location>
</feature>
<dbReference type="PANTHER" id="PTHR19271:SF16">
    <property type="entry name" value="CYTOCHROME B"/>
    <property type="match status" value="1"/>
</dbReference>
<keyword evidence="5" id="KW-0813">Transport</keyword>
<keyword evidence="11" id="KW-1278">Translocase</keyword>
<reference evidence="20 21" key="1">
    <citation type="submission" date="2020-02" db="EMBL/GenBank/DDBJ databases">
        <authorList>
            <person name="Li X.-J."/>
            <person name="Han X.-M."/>
        </authorList>
    </citation>
    <scope>NUCLEOTIDE SEQUENCE [LARGE SCALE GENOMIC DNA]</scope>
    <source>
        <strain evidence="20 21">CCTCC AB 2017055</strain>
    </source>
</reference>
<evidence type="ECO:0000256" key="13">
    <source>
        <dbReference type="ARBA" id="ARBA00022989"/>
    </source>
</evidence>
<dbReference type="GO" id="GO:0016491">
    <property type="term" value="F:oxidoreductase activity"/>
    <property type="evidence" value="ECO:0007669"/>
    <property type="project" value="InterPro"/>
</dbReference>
<gene>
    <name evidence="20" type="ORF">G1H10_17785</name>
</gene>
<feature type="transmembrane region" description="Helical" evidence="18">
    <location>
        <begin position="365"/>
        <end position="384"/>
    </location>
</feature>
<keyword evidence="14" id="KW-0408">Iron</keyword>
<sequence>MIGRRVVRFADERLRLAQIVRKGMAKVFPDHWSFMLGEIALYSFLVLVLTGVYLSLFFEPSTGERLYTGSFEPLNGEMLSAAFASTVELSWDVRGGLLMRQAHHWAALIFVAAIVAHLSRIFFTGAFRKPRDINWVVGTTLLLLAVFNGFAGYSLPDDLLSGSGLRIASAIVLSVPVIGSWMQFVLFGGEFPGNDVIERLYAAHILLVPGAIALLIGVHLTILIRQKHSQFRGPGRGERNVVGSRMWPDYAFRSIALLCAVAAVVFGLGGFAQINPVWLWGPFEPSHVTTPAQPDWYVGWVEGALRLFPPVEFTVFGHLVPAPFIPGVLIPAVTFLVIYCWPWLERRFTKDAVHHHQLDRPREHPFRIAVGVWALWFYGLLLIAAADDIIAAELRIPVFDLVRLLQVAVLILPLLAAFIAYVLARALRAHPEHRLTTMRWQHLGAGLPRRRRRHASASVRRSTE</sequence>
<dbReference type="GO" id="GO:0008121">
    <property type="term" value="F:quinol-cytochrome-c reductase activity"/>
    <property type="evidence" value="ECO:0007669"/>
    <property type="project" value="UniProtKB-EC"/>
</dbReference>
<evidence type="ECO:0000256" key="14">
    <source>
        <dbReference type="ARBA" id="ARBA00023004"/>
    </source>
</evidence>
<dbReference type="AlphaFoldDB" id="A0A6L9SA94"/>
<dbReference type="InterPro" id="IPR016174">
    <property type="entry name" value="Di-haem_cyt_TM"/>
</dbReference>
<keyword evidence="12" id="KW-0249">Electron transport</keyword>
<evidence type="ECO:0000256" key="17">
    <source>
        <dbReference type="ARBA" id="ARBA00029568"/>
    </source>
</evidence>
<comment type="catalytic activity">
    <reaction evidence="16">
        <text>a quinol + 2 Fe(III)-[cytochrome c](out) = a quinone + 2 Fe(II)-[cytochrome c](out) + 2 H(+)(out)</text>
        <dbReference type="Rhea" id="RHEA:11484"/>
        <dbReference type="Rhea" id="RHEA-COMP:10350"/>
        <dbReference type="Rhea" id="RHEA-COMP:14399"/>
        <dbReference type="ChEBI" id="CHEBI:15378"/>
        <dbReference type="ChEBI" id="CHEBI:24646"/>
        <dbReference type="ChEBI" id="CHEBI:29033"/>
        <dbReference type="ChEBI" id="CHEBI:29034"/>
        <dbReference type="ChEBI" id="CHEBI:132124"/>
        <dbReference type="EC" id="7.1.1.8"/>
    </reaction>
</comment>
<feature type="transmembrane region" description="Helical" evidence="18">
    <location>
        <begin position="255"/>
        <end position="274"/>
    </location>
</feature>
<evidence type="ECO:0000256" key="15">
    <source>
        <dbReference type="ARBA" id="ARBA00023136"/>
    </source>
</evidence>
<protein>
    <recommendedName>
        <fullName evidence="4">Cytochrome bc1 complex cytochrome b subunit</fullName>
        <ecNumber evidence="3">7.1.1.8</ecNumber>
    </recommendedName>
    <alternativeName>
        <fullName evidence="17">Cytochrome bc1 reductase complex subunit QcrB</fullName>
    </alternativeName>
</protein>
<dbReference type="PANTHER" id="PTHR19271">
    <property type="entry name" value="CYTOCHROME B"/>
    <property type="match status" value="1"/>
</dbReference>
<evidence type="ECO:0000256" key="9">
    <source>
        <dbReference type="ARBA" id="ARBA00022692"/>
    </source>
</evidence>
<evidence type="ECO:0000256" key="11">
    <source>
        <dbReference type="ARBA" id="ARBA00022967"/>
    </source>
</evidence>
<feature type="transmembrane region" description="Helical" evidence="18">
    <location>
        <begin position="167"/>
        <end position="189"/>
    </location>
</feature>
<keyword evidence="13 18" id="KW-1133">Transmembrane helix</keyword>
<keyword evidence="21" id="KW-1185">Reference proteome</keyword>
<dbReference type="EC" id="7.1.1.8" evidence="3"/>
<evidence type="ECO:0000259" key="19">
    <source>
        <dbReference type="PROSITE" id="PS51002"/>
    </source>
</evidence>
<comment type="subcellular location">
    <subcellularLocation>
        <location evidence="2">Cell membrane</location>
        <topology evidence="2">Multi-pass membrane protein</topology>
    </subcellularLocation>
</comment>
<evidence type="ECO:0000256" key="12">
    <source>
        <dbReference type="ARBA" id="ARBA00022982"/>
    </source>
</evidence>
<feature type="transmembrane region" description="Helical" evidence="18">
    <location>
        <begin position="39"/>
        <end position="58"/>
    </location>
</feature>
<evidence type="ECO:0000256" key="16">
    <source>
        <dbReference type="ARBA" id="ARBA00029351"/>
    </source>
</evidence>
<evidence type="ECO:0000313" key="20">
    <source>
        <dbReference type="EMBL" id="NEE02029.1"/>
    </source>
</evidence>
<keyword evidence="10" id="KW-0479">Metal-binding</keyword>
<feature type="transmembrane region" description="Helical" evidence="18">
    <location>
        <begin position="135"/>
        <end position="155"/>
    </location>
</feature>
<evidence type="ECO:0000256" key="18">
    <source>
        <dbReference type="SAM" id="Phobius"/>
    </source>
</evidence>
<evidence type="ECO:0000256" key="8">
    <source>
        <dbReference type="ARBA" id="ARBA00022660"/>
    </source>
</evidence>
<evidence type="ECO:0000256" key="7">
    <source>
        <dbReference type="ARBA" id="ARBA00022617"/>
    </source>
</evidence>
<dbReference type="Gene3D" id="1.20.810.10">
    <property type="entry name" value="Cytochrome Bc1 Complex, Chain C"/>
    <property type="match status" value="1"/>
</dbReference>
<feature type="transmembrane region" description="Helical" evidence="18">
    <location>
        <begin position="201"/>
        <end position="224"/>
    </location>
</feature>
<name>A0A6L9SA94_9ACTN</name>
<dbReference type="GO" id="GO:0046872">
    <property type="term" value="F:metal ion binding"/>
    <property type="evidence" value="ECO:0007669"/>
    <property type="project" value="UniProtKB-KW"/>
</dbReference>
<accession>A0A6L9SA94</accession>
<dbReference type="Proteomes" id="UP000475214">
    <property type="component" value="Unassembled WGS sequence"/>
</dbReference>
<keyword evidence="9 18" id="KW-0812">Transmembrane</keyword>
<feature type="transmembrane region" description="Helical" evidence="18">
    <location>
        <begin position="104"/>
        <end position="123"/>
    </location>
</feature>
<dbReference type="FunFam" id="1.20.810.10:FF:000007">
    <property type="entry name" value="Ubiquinol-cytochrome C reductase B subunit"/>
    <property type="match status" value="1"/>
</dbReference>
<evidence type="ECO:0000256" key="3">
    <source>
        <dbReference type="ARBA" id="ARBA00012951"/>
    </source>
</evidence>
<keyword evidence="15 18" id="KW-0472">Membrane</keyword>
<proteinExistence type="predicted"/>
<dbReference type="Pfam" id="PF13631">
    <property type="entry name" value="Cytochrom_B_N_2"/>
    <property type="match status" value="1"/>
</dbReference>
<dbReference type="GO" id="GO:0022904">
    <property type="term" value="P:respiratory electron transport chain"/>
    <property type="evidence" value="ECO:0007669"/>
    <property type="project" value="InterPro"/>
</dbReference>
<evidence type="ECO:0000256" key="1">
    <source>
        <dbReference type="ARBA" id="ARBA00001971"/>
    </source>
</evidence>
<dbReference type="EMBL" id="JAAGOA010000012">
    <property type="protein sequence ID" value="NEE02029.1"/>
    <property type="molecule type" value="Genomic_DNA"/>
</dbReference>